<comment type="cofactor">
    <cofactor evidence="5 10">
        <name>Zn(2+)</name>
        <dbReference type="ChEBI" id="CHEBI:29105"/>
    </cofactor>
    <text evidence="5 10">Binds 1 zinc ion per subunit.</text>
</comment>
<evidence type="ECO:0000256" key="9">
    <source>
        <dbReference type="PIRSR" id="PIRSR000099-3"/>
    </source>
</evidence>
<dbReference type="GO" id="GO:0005829">
    <property type="term" value="C:cytosol"/>
    <property type="evidence" value="ECO:0007669"/>
    <property type="project" value="TreeGrafter"/>
</dbReference>
<dbReference type="PIRSF" id="PIRSF000099">
    <property type="entry name" value="Histidinol_dh"/>
    <property type="match status" value="1"/>
</dbReference>
<feature type="binding site" evidence="5 9">
    <location>
        <position position="237"/>
    </location>
    <ligand>
        <name>substrate</name>
    </ligand>
</feature>
<feature type="binding site" evidence="5 8">
    <location>
        <position position="191"/>
    </location>
    <ligand>
        <name>NAD(+)</name>
        <dbReference type="ChEBI" id="CHEBI:57540"/>
    </ligand>
</feature>
<sequence>MPVKLNTIDPDFEDAFATLLAARAEFDTSVDPVVADILADVRARGDAAVIEYTQRFDRVHLTTDTLRLDDETIDGAAGQVDPETLAALNVAAERITRFHEHQKPQDIAFTDSAGVRLGQRHTAVDAVGLYVPGGTAAYPSSVLMNAIPAKVAGVGRLVMVVPTPDGVINPLVMAAARLAEVDEIYRIGGAQAVGALAYGTGTIAPVDKIVGPGNAYVASAKKQVFGTVGIDMIAGPSEILVVADGANDPAWIAADLLSQAEHDAAAQAIVITDDAGFAEAVMQAVAGHLKTLPRTAIAAESWERHGAVIVVEDLMEQAPPLVDQIAPEHLELAVGEPDALAARVRHAGAIFLGRHTPEAVGDYVGGPNHVLPTSRGARFSSGLGVLDFMKRTSLLSCDANALSTLGPSAVRLAEAEGLQAHGLSVAIRLNMARPDVRDTA</sequence>
<dbReference type="EMBL" id="VWPJ01000010">
    <property type="protein sequence ID" value="KAA5605256.1"/>
    <property type="molecule type" value="Genomic_DNA"/>
</dbReference>
<evidence type="ECO:0000256" key="3">
    <source>
        <dbReference type="ARBA" id="ARBA00022833"/>
    </source>
</evidence>
<evidence type="ECO:0000313" key="12">
    <source>
        <dbReference type="EMBL" id="KAA5605256.1"/>
    </source>
</evidence>
<dbReference type="GO" id="GO:0000105">
    <property type="term" value="P:L-histidine biosynthetic process"/>
    <property type="evidence" value="ECO:0007669"/>
    <property type="project" value="UniProtKB-UniRule"/>
</dbReference>
<evidence type="ECO:0000256" key="8">
    <source>
        <dbReference type="PIRSR" id="PIRSR000099-2"/>
    </source>
</evidence>
<dbReference type="GO" id="GO:0008270">
    <property type="term" value="F:zinc ion binding"/>
    <property type="evidence" value="ECO:0007669"/>
    <property type="project" value="UniProtKB-UniRule"/>
</dbReference>
<keyword evidence="5 8" id="KW-0520">NAD</keyword>
<feature type="binding site" evidence="5 9">
    <location>
        <position position="416"/>
    </location>
    <ligand>
        <name>substrate</name>
    </ligand>
</feature>
<feature type="binding site" evidence="5 9">
    <location>
        <position position="329"/>
    </location>
    <ligand>
        <name>substrate</name>
    </ligand>
</feature>
<dbReference type="HAMAP" id="MF_01024">
    <property type="entry name" value="HisD"/>
    <property type="match status" value="1"/>
</dbReference>
<dbReference type="FunFam" id="3.40.50.1980:FF:000001">
    <property type="entry name" value="Histidinol dehydrogenase"/>
    <property type="match status" value="1"/>
</dbReference>
<dbReference type="InterPro" id="IPR012131">
    <property type="entry name" value="Hstdl_DH"/>
</dbReference>
<proteinExistence type="inferred from homology"/>
<evidence type="ECO:0000256" key="4">
    <source>
        <dbReference type="ARBA" id="ARBA00023002"/>
    </source>
</evidence>
<feature type="binding site" evidence="5 9">
    <location>
        <position position="421"/>
    </location>
    <ligand>
        <name>substrate</name>
    </ligand>
</feature>
<dbReference type="FunFam" id="3.40.50.1980:FF:000026">
    <property type="entry name" value="Histidinol dehydrogenase"/>
    <property type="match status" value="1"/>
</dbReference>
<feature type="binding site" evidence="5 8">
    <location>
        <position position="130"/>
    </location>
    <ligand>
        <name>NAD(+)</name>
        <dbReference type="ChEBI" id="CHEBI:57540"/>
    </ligand>
</feature>
<comment type="catalytic activity">
    <reaction evidence="5">
        <text>L-histidinol + 2 NAD(+) + H2O = L-histidine + 2 NADH + 3 H(+)</text>
        <dbReference type="Rhea" id="RHEA:20641"/>
        <dbReference type="ChEBI" id="CHEBI:15377"/>
        <dbReference type="ChEBI" id="CHEBI:15378"/>
        <dbReference type="ChEBI" id="CHEBI:57540"/>
        <dbReference type="ChEBI" id="CHEBI:57595"/>
        <dbReference type="ChEBI" id="CHEBI:57699"/>
        <dbReference type="ChEBI" id="CHEBI:57945"/>
        <dbReference type="EC" id="1.1.1.23"/>
    </reaction>
</comment>
<keyword evidence="4 5" id="KW-0560">Oxidoreductase</keyword>
<feature type="active site" description="Proton acceptor" evidence="5 7">
    <location>
        <position position="329"/>
    </location>
</feature>
<keyword evidence="2 5" id="KW-0479">Metal-binding</keyword>
<dbReference type="PANTHER" id="PTHR21256:SF2">
    <property type="entry name" value="HISTIDINE BIOSYNTHESIS TRIFUNCTIONAL PROTEIN"/>
    <property type="match status" value="1"/>
</dbReference>
<dbReference type="UniPathway" id="UPA00031">
    <property type="reaction ID" value="UER00014"/>
</dbReference>
<name>A0A5M6IAF2_9PROT</name>
<organism evidence="12 13">
    <name type="scientific">Roseospira marina</name>
    <dbReference type="NCBI Taxonomy" id="140057"/>
    <lineage>
        <taxon>Bacteria</taxon>
        <taxon>Pseudomonadati</taxon>
        <taxon>Pseudomonadota</taxon>
        <taxon>Alphaproteobacteria</taxon>
        <taxon>Rhodospirillales</taxon>
        <taxon>Rhodospirillaceae</taxon>
        <taxon>Roseospira</taxon>
    </lineage>
</organism>
<dbReference type="Gene3D" id="3.40.50.1980">
    <property type="entry name" value="Nitrogenase molybdenum iron protein domain"/>
    <property type="match status" value="2"/>
</dbReference>
<dbReference type="Pfam" id="PF00815">
    <property type="entry name" value="Histidinol_dh"/>
    <property type="match status" value="1"/>
</dbReference>
<dbReference type="Proteomes" id="UP000324065">
    <property type="component" value="Unassembled WGS sequence"/>
</dbReference>
<comment type="pathway">
    <text evidence="5">Amino-acid biosynthesis; L-histidine biosynthesis; L-histidine from 5-phospho-alpha-D-ribose 1-diphosphate: step 9/9.</text>
</comment>
<dbReference type="OrthoDB" id="9805269at2"/>
<dbReference type="AlphaFoldDB" id="A0A5M6IAF2"/>
<dbReference type="RefSeq" id="WP_150062636.1">
    <property type="nucleotide sequence ID" value="NZ_JACHII010000008.1"/>
</dbReference>
<feature type="binding site" evidence="5 8">
    <location>
        <position position="214"/>
    </location>
    <ligand>
        <name>NAD(+)</name>
        <dbReference type="ChEBI" id="CHEBI:57540"/>
    </ligand>
</feature>
<accession>A0A5M6IAF2</accession>
<keyword evidence="5" id="KW-0368">Histidine biosynthesis</keyword>
<dbReference type="PANTHER" id="PTHR21256">
    <property type="entry name" value="HISTIDINOL DEHYDROGENASE HDH"/>
    <property type="match status" value="1"/>
</dbReference>
<dbReference type="PRINTS" id="PR00083">
    <property type="entry name" value="HOLDHDRGNASE"/>
</dbReference>
<dbReference type="PROSITE" id="PS00611">
    <property type="entry name" value="HISOL_DEHYDROGENASE"/>
    <property type="match status" value="1"/>
</dbReference>
<evidence type="ECO:0000256" key="1">
    <source>
        <dbReference type="ARBA" id="ARBA00010178"/>
    </source>
</evidence>
<dbReference type="Gene3D" id="1.20.5.1300">
    <property type="match status" value="1"/>
</dbReference>
<evidence type="ECO:0000256" key="6">
    <source>
        <dbReference type="PIRNR" id="PIRNR000099"/>
    </source>
</evidence>
<evidence type="ECO:0000256" key="2">
    <source>
        <dbReference type="ARBA" id="ARBA00022723"/>
    </source>
</evidence>
<dbReference type="InterPro" id="IPR001692">
    <property type="entry name" value="Histidinol_DH_CS"/>
</dbReference>
<dbReference type="EC" id="1.1.1.23" evidence="5"/>
<evidence type="ECO:0000313" key="13">
    <source>
        <dbReference type="Proteomes" id="UP000324065"/>
    </source>
</evidence>
<feature type="binding site" evidence="5 9">
    <location>
        <position position="262"/>
    </location>
    <ligand>
        <name>substrate</name>
    </ligand>
</feature>
<keyword evidence="3 5" id="KW-0862">Zinc</keyword>
<dbReference type="InterPro" id="IPR016161">
    <property type="entry name" value="Ald_DH/histidinol_DH"/>
</dbReference>
<gene>
    <name evidence="5 12" type="primary">hisD</name>
    <name evidence="12" type="ORF">F1188_11850</name>
</gene>
<evidence type="ECO:0000256" key="11">
    <source>
        <dbReference type="RuleBase" id="RU004175"/>
    </source>
</evidence>
<evidence type="ECO:0000256" key="7">
    <source>
        <dbReference type="PIRSR" id="PIRSR000099-1"/>
    </source>
</evidence>
<comment type="function">
    <text evidence="5">Catalyzes the sequential NAD-dependent oxidations of L-histidinol to L-histidinaldehyde and then to L-histidine.</text>
</comment>
<dbReference type="GO" id="GO:0051287">
    <property type="term" value="F:NAD binding"/>
    <property type="evidence" value="ECO:0007669"/>
    <property type="project" value="InterPro"/>
</dbReference>
<keyword evidence="5" id="KW-0028">Amino-acid biosynthesis</keyword>
<feature type="binding site" evidence="5 10">
    <location>
        <position position="362"/>
    </location>
    <ligand>
        <name>Zn(2+)</name>
        <dbReference type="ChEBI" id="CHEBI:29105"/>
    </ligand>
</feature>
<dbReference type="CDD" id="cd06572">
    <property type="entry name" value="Histidinol_dh"/>
    <property type="match status" value="1"/>
</dbReference>
<dbReference type="InterPro" id="IPR022695">
    <property type="entry name" value="Histidinol_DH_monofunct"/>
</dbReference>
<dbReference type="NCBIfam" id="TIGR00069">
    <property type="entry name" value="hisD"/>
    <property type="match status" value="1"/>
</dbReference>
<feature type="binding site" evidence="5 10">
    <location>
        <position position="262"/>
    </location>
    <ligand>
        <name>Zn(2+)</name>
        <dbReference type="ChEBI" id="CHEBI:29105"/>
    </ligand>
</feature>
<evidence type="ECO:0000256" key="10">
    <source>
        <dbReference type="PIRSR" id="PIRSR000099-4"/>
    </source>
</evidence>
<reference evidence="12 13" key="1">
    <citation type="submission" date="2019-09" db="EMBL/GenBank/DDBJ databases">
        <title>Genome sequence of Roseospira marina, one of the more divergent members of the non-sulfur purple photosynthetic bacterial family, the Rhodospirillaceae.</title>
        <authorList>
            <person name="Meyer T."/>
            <person name="Kyndt J."/>
        </authorList>
    </citation>
    <scope>NUCLEOTIDE SEQUENCE [LARGE SCALE GENOMIC DNA]</scope>
    <source>
        <strain evidence="12 13">DSM 15113</strain>
    </source>
</reference>
<feature type="binding site" evidence="5 10">
    <location>
        <position position="421"/>
    </location>
    <ligand>
        <name>Zn(2+)</name>
        <dbReference type="ChEBI" id="CHEBI:29105"/>
    </ligand>
</feature>
<feature type="active site" description="Proton acceptor" evidence="5 7">
    <location>
        <position position="328"/>
    </location>
</feature>
<feature type="binding site" evidence="5 10">
    <location>
        <position position="259"/>
    </location>
    <ligand>
        <name>Zn(2+)</name>
        <dbReference type="ChEBI" id="CHEBI:29105"/>
    </ligand>
</feature>
<feature type="binding site" evidence="5 9">
    <location>
        <position position="362"/>
    </location>
    <ligand>
        <name>substrate</name>
    </ligand>
</feature>
<keyword evidence="13" id="KW-1185">Reference proteome</keyword>
<dbReference type="SUPFAM" id="SSF53720">
    <property type="entry name" value="ALDH-like"/>
    <property type="match status" value="1"/>
</dbReference>
<feature type="binding site" evidence="5 9">
    <location>
        <position position="259"/>
    </location>
    <ligand>
        <name>substrate</name>
    </ligand>
</feature>
<comment type="caution">
    <text evidence="12">The sequence shown here is derived from an EMBL/GenBank/DDBJ whole genome shotgun (WGS) entry which is preliminary data.</text>
</comment>
<dbReference type="GO" id="GO:0004399">
    <property type="term" value="F:histidinol dehydrogenase activity"/>
    <property type="evidence" value="ECO:0007669"/>
    <property type="project" value="UniProtKB-UniRule"/>
</dbReference>
<evidence type="ECO:0000256" key="5">
    <source>
        <dbReference type="HAMAP-Rule" id="MF_01024"/>
    </source>
</evidence>
<comment type="similarity">
    <text evidence="1 5 6 11">Belongs to the histidinol dehydrogenase family.</text>
</comment>
<protein>
    <recommendedName>
        <fullName evidence="5">Histidinol dehydrogenase</fullName>
        <shortName evidence="5">HDH</shortName>
        <ecNumber evidence="5">1.1.1.23</ecNumber>
    </recommendedName>
</protein>